<protein>
    <submittedName>
        <fullName evidence="3">Alpha/Beta hydrolase protein</fullName>
    </submittedName>
</protein>
<dbReference type="SUPFAM" id="SSF53474">
    <property type="entry name" value="alpha/beta-Hydrolases"/>
    <property type="match status" value="1"/>
</dbReference>
<evidence type="ECO:0000256" key="2">
    <source>
        <dbReference type="ARBA" id="ARBA00022801"/>
    </source>
</evidence>
<sequence>MANYTWSFDPIPSAFPQFAVPNVALWNVTNGVDLNYQIQLSWPLDWASRDVNNVTALPMYVLDGNALGMSATEAWRRRDAVELAQPDYVVVSIGYPITGSVYGAQRSIDFQPMTPGEDPPAVPGVREGSDDFIYFLEHTLKPFVAGQFPNVSLGREALYGHSWAGMFVIYALLTRPDLFDTFFSSSPALYWNDKYLLNHTYWLNEIEVPAEEAEKPAFRLAYGDLEQYPVRRRTETDEQWEFRESLFATFAMADNCNALYESLKGNERLRNVVLKEYQGSDHASVAAVALADGIDYFVDW</sequence>
<reference evidence="3" key="1">
    <citation type="journal article" date="2021" name="Nat. Commun.">
        <title>Genetic determinants of endophytism in the Arabidopsis root mycobiome.</title>
        <authorList>
            <person name="Mesny F."/>
            <person name="Miyauchi S."/>
            <person name="Thiergart T."/>
            <person name="Pickel B."/>
            <person name="Atanasova L."/>
            <person name="Karlsson M."/>
            <person name="Huettel B."/>
            <person name="Barry K.W."/>
            <person name="Haridas S."/>
            <person name="Chen C."/>
            <person name="Bauer D."/>
            <person name="Andreopoulos W."/>
            <person name="Pangilinan J."/>
            <person name="LaButti K."/>
            <person name="Riley R."/>
            <person name="Lipzen A."/>
            <person name="Clum A."/>
            <person name="Drula E."/>
            <person name="Henrissat B."/>
            <person name="Kohler A."/>
            <person name="Grigoriev I.V."/>
            <person name="Martin F.M."/>
            <person name="Hacquard S."/>
        </authorList>
    </citation>
    <scope>NUCLEOTIDE SEQUENCE</scope>
    <source>
        <strain evidence="3">MPI-SDFR-AT-0073</strain>
    </source>
</reference>
<dbReference type="InterPro" id="IPR000801">
    <property type="entry name" value="Esterase-like"/>
</dbReference>
<proteinExistence type="inferred from homology"/>
<evidence type="ECO:0000313" key="3">
    <source>
        <dbReference type="EMBL" id="KAH6655220.1"/>
    </source>
</evidence>
<name>A0A9P8UNB9_9PEZI</name>
<organism evidence="3 4">
    <name type="scientific">Truncatella angustata</name>
    <dbReference type="NCBI Taxonomy" id="152316"/>
    <lineage>
        <taxon>Eukaryota</taxon>
        <taxon>Fungi</taxon>
        <taxon>Dikarya</taxon>
        <taxon>Ascomycota</taxon>
        <taxon>Pezizomycotina</taxon>
        <taxon>Sordariomycetes</taxon>
        <taxon>Xylariomycetidae</taxon>
        <taxon>Amphisphaeriales</taxon>
        <taxon>Sporocadaceae</taxon>
        <taxon>Truncatella</taxon>
    </lineage>
</organism>
<keyword evidence="4" id="KW-1185">Reference proteome</keyword>
<dbReference type="RefSeq" id="XP_045959485.1">
    <property type="nucleotide sequence ID" value="XM_046099815.1"/>
</dbReference>
<dbReference type="OrthoDB" id="446683at2759"/>
<dbReference type="GO" id="GO:0016788">
    <property type="term" value="F:hydrolase activity, acting on ester bonds"/>
    <property type="evidence" value="ECO:0007669"/>
    <property type="project" value="TreeGrafter"/>
</dbReference>
<accession>A0A9P8UNB9</accession>
<dbReference type="InterPro" id="IPR052558">
    <property type="entry name" value="Siderophore_Hydrolase_D"/>
</dbReference>
<evidence type="ECO:0000313" key="4">
    <source>
        <dbReference type="Proteomes" id="UP000758603"/>
    </source>
</evidence>
<comment type="caution">
    <text evidence="3">The sequence shown here is derived from an EMBL/GenBank/DDBJ whole genome shotgun (WGS) entry which is preliminary data.</text>
</comment>
<dbReference type="PANTHER" id="PTHR40841">
    <property type="entry name" value="SIDEROPHORE TRIACETYLFUSARININE C ESTERASE"/>
    <property type="match status" value="1"/>
</dbReference>
<dbReference type="AlphaFoldDB" id="A0A9P8UNB9"/>
<dbReference type="Gene3D" id="3.40.50.1820">
    <property type="entry name" value="alpha/beta hydrolase"/>
    <property type="match status" value="1"/>
</dbReference>
<comment type="similarity">
    <text evidence="1">Belongs to the esterase D family.</text>
</comment>
<dbReference type="Pfam" id="PF00756">
    <property type="entry name" value="Esterase"/>
    <property type="match status" value="1"/>
</dbReference>
<dbReference type="PANTHER" id="PTHR40841:SF2">
    <property type="entry name" value="SIDEROPHORE-DEGRADING ESTERASE (EUROFUNG)"/>
    <property type="match status" value="1"/>
</dbReference>
<dbReference type="EMBL" id="JAGPXC010000003">
    <property type="protein sequence ID" value="KAH6655220.1"/>
    <property type="molecule type" value="Genomic_DNA"/>
</dbReference>
<keyword evidence="2 3" id="KW-0378">Hydrolase</keyword>
<dbReference type="GeneID" id="70128707"/>
<gene>
    <name evidence="3" type="ORF">BKA67DRAFT_534152</name>
</gene>
<dbReference type="InterPro" id="IPR029058">
    <property type="entry name" value="AB_hydrolase_fold"/>
</dbReference>
<evidence type="ECO:0000256" key="1">
    <source>
        <dbReference type="ARBA" id="ARBA00005622"/>
    </source>
</evidence>
<dbReference type="Proteomes" id="UP000758603">
    <property type="component" value="Unassembled WGS sequence"/>
</dbReference>